<reference evidence="9 10" key="1">
    <citation type="submission" date="2018-05" db="EMBL/GenBank/DDBJ databases">
        <title>Genome sequencing and assembly of the regulated plant pathogen Lachnellula willkommii and related sister species for the development of diagnostic species identification markers.</title>
        <authorList>
            <person name="Giroux E."/>
            <person name="Bilodeau G."/>
        </authorList>
    </citation>
    <scope>NUCLEOTIDE SEQUENCE [LARGE SCALE GENOMIC DNA]</scope>
    <source>
        <strain evidence="9 10">CBS 268.59</strain>
    </source>
</reference>
<evidence type="ECO:0000313" key="10">
    <source>
        <dbReference type="Proteomes" id="UP000469558"/>
    </source>
</evidence>
<feature type="region of interest" description="Disordered" evidence="7">
    <location>
        <begin position="27"/>
        <end position="49"/>
    </location>
</feature>
<evidence type="ECO:0000256" key="6">
    <source>
        <dbReference type="ARBA" id="ARBA00023242"/>
    </source>
</evidence>
<dbReference type="PANTHER" id="PTHR43035:SF1">
    <property type="entry name" value="FATTY ACID REPRESSION MUTANT PROTEIN 2-RELATED"/>
    <property type="match status" value="1"/>
</dbReference>
<dbReference type="PANTHER" id="PTHR43035">
    <property type="entry name" value="FATTY ACID REPRESSION MUTANT PROTEIN 2-RELATED"/>
    <property type="match status" value="1"/>
</dbReference>
<evidence type="ECO:0000256" key="3">
    <source>
        <dbReference type="ARBA" id="ARBA00007118"/>
    </source>
</evidence>
<dbReference type="FunFam" id="3.40.109.10:FF:000001">
    <property type="entry name" value="Nitroreductase family"/>
    <property type="match status" value="1"/>
</dbReference>
<keyword evidence="4" id="KW-0963">Cytoplasm</keyword>
<feature type="domain" description="Nitroreductase" evidence="8">
    <location>
        <begin position="60"/>
        <end position="229"/>
    </location>
</feature>
<evidence type="ECO:0000256" key="2">
    <source>
        <dbReference type="ARBA" id="ARBA00004496"/>
    </source>
</evidence>
<dbReference type="GO" id="GO:0005737">
    <property type="term" value="C:cytoplasm"/>
    <property type="evidence" value="ECO:0007669"/>
    <property type="project" value="UniProtKB-SubCell"/>
</dbReference>
<sequence>MASLFLNKAPATRFSTAIRSLLPSLSSPSLQHRTHNFSTSPLNKTSNTNANMSAPFLDAIKARRTIYKLAKSSTISDAKIQEIIKETVLHVPHSFNAQSTRIVLLVKEEHDKLWQIAKDVLKAIVPADAYPATETRLDGFQKAYGTVLFFENRPTTQAMQNKLPMYADRFPVWAGHSDAMSQFTIWNALELEGLGCNLQHYNPLIDAKVQDTWGISKDWELSAQLVFGKPEGPPGEKTFDPVEERFKSFGV</sequence>
<evidence type="ECO:0000256" key="7">
    <source>
        <dbReference type="SAM" id="MobiDB-lite"/>
    </source>
</evidence>
<dbReference type="SUPFAM" id="SSF55469">
    <property type="entry name" value="FMN-dependent nitroreductase-like"/>
    <property type="match status" value="1"/>
</dbReference>
<dbReference type="Pfam" id="PF00881">
    <property type="entry name" value="Nitroreductase"/>
    <property type="match status" value="1"/>
</dbReference>
<dbReference type="CDD" id="cd02140">
    <property type="entry name" value="Frm2-like"/>
    <property type="match status" value="1"/>
</dbReference>
<dbReference type="AlphaFoldDB" id="A0A8T9BUZ8"/>
<dbReference type="InterPro" id="IPR000415">
    <property type="entry name" value="Nitroreductase-like"/>
</dbReference>
<organism evidence="9 10">
    <name type="scientific">Lachnellula suecica</name>
    <dbReference type="NCBI Taxonomy" id="602035"/>
    <lineage>
        <taxon>Eukaryota</taxon>
        <taxon>Fungi</taxon>
        <taxon>Dikarya</taxon>
        <taxon>Ascomycota</taxon>
        <taxon>Pezizomycotina</taxon>
        <taxon>Leotiomycetes</taxon>
        <taxon>Helotiales</taxon>
        <taxon>Lachnaceae</taxon>
        <taxon>Lachnellula</taxon>
    </lineage>
</organism>
<dbReference type="GO" id="GO:0034599">
    <property type="term" value="P:cellular response to oxidative stress"/>
    <property type="evidence" value="ECO:0007669"/>
    <property type="project" value="InterPro"/>
</dbReference>
<feature type="compositionally biased region" description="Polar residues" evidence="7">
    <location>
        <begin position="36"/>
        <end position="49"/>
    </location>
</feature>
<evidence type="ECO:0000256" key="5">
    <source>
        <dbReference type="ARBA" id="ARBA00023002"/>
    </source>
</evidence>
<dbReference type="Proteomes" id="UP000469558">
    <property type="component" value="Unassembled WGS sequence"/>
</dbReference>
<dbReference type="InterPro" id="IPR029479">
    <property type="entry name" value="Nitroreductase"/>
</dbReference>
<comment type="subcellular location">
    <subcellularLocation>
        <location evidence="2">Cytoplasm</location>
    </subcellularLocation>
    <subcellularLocation>
        <location evidence="1">Nucleus</location>
    </subcellularLocation>
</comment>
<name>A0A8T9BUZ8_9HELO</name>
<dbReference type="Gene3D" id="3.40.109.10">
    <property type="entry name" value="NADH Oxidase"/>
    <property type="match status" value="1"/>
</dbReference>
<keyword evidence="5" id="KW-0560">Oxidoreductase</keyword>
<evidence type="ECO:0000259" key="8">
    <source>
        <dbReference type="Pfam" id="PF00881"/>
    </source>
</evidence>
<dbReference type="InterPro" id="IPR033877">
    <property type="entry name" value="Frm2/Hbn1"/>
</dbReference>
<evidence type="ECO:0000256" key="4">
    <source>
        <dbReference type="ARBA" id="ARBA00022490"/>
    </source>
</evidence>
<dbReference type="GO" id="GO:0005634">
    <property type="term" value="C:nucleus"/>
    <property type="evidence" value="ECO:0007669"/>
    <property type="project" value="UniProtKB-SubCell"/>
</dbReference>
<protein>
    <submittedName>
        <fullName evidence="9">Putative nitroreductase HBN1</fullName>
    </submittedName>
</protein>
<accession>A0A8T9BUZ8</accession>
<comment type="similarity">
    <text evidence="3">Belongs to the nitroreductase family.</text>
</comment>
<keyword evidence="6" id="KW-0539">Nucleus</keyword>
<evidence type="ECO:0000313" key="9">
    <source>
        <dbReference type="EMBL" id="TVY60650.1"/>
    </source>
</evidence>
<dbReference type="EMBL" id="QGMK01002203">
    <property type="protein sequence ID" value="TVY60650.1"/>
    <property type="molecule type" value="Genomic_DNA"/>
</dbReference>
<gene>
    <name evidence="9" type="primary">HBN1</name>
    <name evidence="9" type="ORF">LSUE1_G009323</name>
</gene>
<keyword evidence="10" id="KW-1185">Reference proteome</keyword>
<evidence type="ECO:0000256" key="1">
    <source>
        <dbReference type="ARBA" id="ARBA00004123"/>
    </source>
</evidence>
<comment type="caution">
    <text evidence="9">The sequence shown here is derived from an EMBL/GenBank/DDBJ whole genome shotgun (WGS) entry which is preliminary data.</text>
</comment>
<proteinExistence type="inferred from homology"/>
<dbReference type="GO" id="GO:0016491">
    <property type="term" value="F:oxidoreductase activity"/>
    <property type="evidence" value="ECO:0007669"/>
    <property type="project" value="UniProtKB-KW"/>
</dbReference>
<dbReference type="OrthoDB" id="2138173at2759"/>